<keyword evidence="3" id="KW-1185">Reference proteome</keyword>
<dbReference type="SUPFAM" id="SSF53335">
    <property type="entry name" value="S-adenosyl-L-methionine-dependent methyltransferases"/>
    <property type="match status" value="1"/>
</dbReference>
<keyword evidence="2" id="KW-0489">Methyltransferase</keyword>
<sequence>METRDRERVIRLRERHREITEPRTFRLGGHEWDLLPGVYAPNLTPSALLYAEWVPYPVGGSFCEIGSGTGYIAVTAAHRGCDRVTAIDIGPVSAENTRKNAERHGVSDRVTVLCGDMFEPLTENDRYDVVFWNSNFVEASFGDPAAPEGPEADRDAMLDLAFCDPGYATHRKFFDGVRDHLNPGGRVLLGFTDLGDDELLERVAREHGWSPVPRRRAVGVYPDGELRYELLELLPV</sequence>
<dbReference type="Pfam" id="PF13649">
    <property type="entry name" value="Methyltransf_25"/>
    <property type="match status" value="1"/>
</dbReference>
<dbReference type="PANTHER" id="PTHR18895">
    <property type="entry name" value="HEMK METHYLTRANSFERASE"/>
    <property type="match status" value="1"/>
</dbReference>
<dbReference type="InterPro" id="IPR041698">
    <property type="entry name" value="Methyltransf_25"/>
</dbReference>
<dbReference type="GO" id="GO:0032259">
    <property type="term" value="P:methylation"/>
    <property type="evidence" value="ECO:0007669"/>
    <property type="project" value="UniProtKB-KW"/>
</dbReference>
<dbReference type="GO" id="GO:0008168">
    <property type="term" value="F:methyltransferase activity"/>
    <property type="evidence" value="ECO:0007669"/>
    <property type="project" value="UniProtKB-KW"/>
</dbReference>
<proteinExistence type="predicted"/>
<dbReference type="AlphaFoldDB" id="A0A1H9K844"/>
<dbReference type="Proteomes" id="UP000199055">
    <property type="component" value="Unassembled WGS sequence"/>
</dbReference>
<reference evidence="2 3" key="1">
    <citation type="submission" date="2016-10" db="EMBL/GenBank/DDBJ databases">
        <authorList>
            <person name="de Groot N.N."/>
        </authorList>
    </citation>
    <scope>NUCLEOTIDE SEQUENCE [LARGE SCALE GENOMIC DNA]</scope>
    <source>
        <strain evidence="2 3">CGMCC 4.3519</strain>
    </source>
</reference>
<keyword evidence="2" id="KW-0808">Transferase</keyword>
<gene>
    <name evidence="2" type="ORF">SAMN05216481_12151</name>
</gene>
<evidence type="ECO:0000313" key="3">
    <source>
        <dbReference type="Proteomes" id="UP000199055"/>
    </source>
</evidence>
<organism evidence="2 3">
    <name type="scientific">Streptomyces radiopugnans</name>
    <dbReference type="NCBI Taxonomy" id="403935"/>
    <lineage>
        <taxon>Bacteria</taxon>
        <taxon>Bacillati</taxon>
        <taxon>Actinomycetota</taxon>
        <taxon>Actinomycetes</taxon>
        <taxon>Kitasatosporales</taxon>
        <taxon>Streptomycetaceae</taxon>
        <taxon>Streptomyces</taxon>
    </lineage>
</organism>
<feature type="domain" description="Methyltransferase" evidence="1">
    <location>
        <begin position="64"/>
        <end position="136"/>
    </location>
</feature>
<protein>
    <submittedName>
        <fullName evidence="2">Methyltransferase domain-containing protein</fullName>
    </submittedName>
</protein>
<dbReference type="STRING" id="403935.SAMN05216481_12151"/>
<accession>A0A1H9K844</accession>
<name>A0A1H9K844_9ACTN</name>
<dbReference type="InterPro" id="IPR050320">
    <property type="entry name" value="N5-glutamine_MTase"/>
</dbReference>
<evidence type="ECO:0000313" key="2">
    <source>
        <dbReference type="EMBL" id="SEQ95218.1"/>
    </source>
</evidence>
<dbReference type="CDD" id="cd02440">
    <property type="entry name" value="AdoMet_MTases"/>
    <property type="match status" value="1"/>
</dbReference>
<dbReference type="EMBL" id="FOET01000021">
    <property type="protein sequence ID" value="SEQ95218.1"/>
    <property type="molecule type" value="Genomic_DNA"/>
</dbReference>
<dbReference type="InterPro" id="IPR029063">
    <property type="entry name" value="SAM-dependent_MTases_sf"/>
</dbReference>
<evidence type="ECO:0000259" key="1">
    <source>
        <dbReference type="Pfam" id="PF13649"/>
    </source>
</evidence>
<dbReference type="PANTHER" id="PTHR18895:SF74">
    <property type="entry name" value="MTRF1L RELEASE FACTOR GLUTAMINE METHYLTRANSFERASE"/>
    <property type="match status" value="1"/>
</dbReference>
<dbReference type="Gene3D" id="3.40.50.150">
    <property type="entry name" value="Vaccinia Virus protein VP39"/>
    <property type="match status" value="1"/>
</dbReference>